<protein>
    <submittedName>
        <fullName evidence="2">Uncharacterized protein</fullName>
    </submittedName>
</protein>
<feature type="chain" id="PRO_5032661925" evidence="1">
    <location>
        <begin position="22"/>
        <end position="204"/>
    </location>
</feature>
<dbReference type="AlphaFoldDB" id="A0A8B2NII2"/>
<evidence type="ECO:0000313" key="2">
    <source>
        <dbReference type="EMBL" id="RAH99344.1"/>
    </source>
</evidence>
<dbReference type="Proteomes" id="UP000249590">
    <property type="component" value="Unassembled WGS sequence"/>
</dbReference>
<keyword evidence="1" id="KW-0732">Signal</keyword>
<accession>A0A8B2NII2</accession>
<dbReference type="OrthoDB" id="6159094at2"/>
<keyword evidence="3" id="KW-1185">Reference proteome</keyword>
<evidence type="ECO:0000256" key="1">
    <source>
        <dbReference type="SAM" id="SignalP"/>
    </source>
</evidence>
<dbReference type="RefSeq" id="WP_111349494.1">
    <property type="nucleotide sequence ID" value="NZ_QHHQ01000005.1"/>
</dbReference>
<feature type="signal peptide" evidence="1">
    <location>
        <begin position="1"/>
        <end position="21"/>
    </location>
</feature>
<evidence type="ECO:0000313" key="3">
    <source>
        <dbReference type="Proteomes" id="UP000249590"/>
    </source>
</evidence>
<organism evidence="2 3">
    <name type="scientific">Acuticoccus sediminis</name>
    <dbReference type="NCBI Taxonomy" id="2184697"/>
    <lineage>
        <taxon>Bacteria</taxon>
        <taxon>Pseudomonadati</taxon>
        <taxon>Pseudomonadota</taxon>
        <taxon>Alphaproteobacteria</taxon>
        <taxon>Hyphomicrobiales</taxon>
        <taxon>Amorphaceae</taxon>
        <taxon>Acuticoccus</taxon>
    </lineage>
</organism>
<proteinExistence type="predicted"/>
<gene>
    <name evidence="2" type="ORF">DLJ53_22680</name>
</gene>
<comment type="caution">
    <text evidence="2">The sequence shown here is derived from an EMBL/GenBank/DDBJ whole genome shotgun (WGS) entry which is preliminary data.</text>
</comment>
<dbReference type="EMBL" id="QHHQ01000005">
    <property type="protein sequence ID" value="RAH99344.1"/>
    <property type="molecule type" value="Genomic_DNA"/>
</dbReference>
<sequence>MASLRLAALLAAVIAAAPAVAAGQGTSDWPCVQRKVPALTPAAVWTGPDIEALEADWRDDEEVAALVRRLSQRRVPIEEAEADIAAFAAELDADKTERLTLLFAGLFETMNTERGQIIDGIERYAHRQREVAQKVRSMASELGALRKDPNADAAAIDEAKTALDWQTRIYNERRASLPYVCEVPRFVEQRLFALGRAIVKAMPN</sequence>
<name>A0A8B2NII2_9HYPH</name>
<reference evidence="2 3" key="1">
    <citation type="submission" date="2018-05" db="EMBL/GenBank/DDBJ databases">
        <title>Acuticoccus sediminis sp. nov., isolated from deep-sea sediment of Indian Ocean.</title>
        <authorList>
            <person name="Liu X."/>
            <person name="Lai Q."/>
            <person name="Du Y."/>
            <person name="Sun F."/>
            <person name="Zhang X."/>
            <person name="Wang S."/>
            <person name="Shao Z."/>
        </authorList>
    </citation>
    <scope>NUCLEOTIDE SEQUENCE [LARGE SCALE GENOMIC DNA]</scope>
    <source>
        <strain evidence="2 3">PTG4-2</strain>
    </source>
</reference>